<dbReference type="Proteomes" id="UP001304243">
    <property type="component" value="Unassembled WGS sequence"/>
</dbReference>
<evidence type="ECO:0000256" key="5">
    <source>
        <dbReference type="ARBA" id="ARBA00023242"/>
    </source>
</evidence>
<dbReference type="GO" id="GO:0016592">
    <property type="term" value="C:mediator complex"/>
    <property type="evidence" value="ECO:0007669"/>
    <property type="project" value="InterPro"/>
</dbReference>
<dbReference type="PANTHER" id="PTHR12434">
    <property type="entry name" value="MEDIATOR OF RNA POLYMERASE II TRANSCRIPTION SUBUNIT 22"/>
    <property type="match status" value="1"/>
</dbReference>
<comment type="subcellular location">
    <subcellularLocation>
        <location evidence="1">Nucleus</location>
    </subcellularLocation>
</comment>
<dbReference type="RefSeq" id="XP_064687105.1">
    <property type="nucleotide sequence ID" value="XM_064827821.1"/>
</dbReference>
<reference evidence="6 7" key="1">
    <citation type="submission" date="2022-11" db="EMBL/GenBank/DDBJ databases">
        <title>Mucor velutinosus strain NIH1002 WGS.</title>
        <authorList>
            <person name="Subramanian P."/>
            <person name="Mullikin J.C."/>
            <person name="Segre J.A."/>
            <person name="Zelazny A.M."/>
        </authorList>
    </citation>
    <scope>NUCLEOTIDE SEQUENCE [LARGE SCALE GENOMIC DNA]</scope>
    <source>
        <strain evidence="6 7">NIH1002</strain>
    </source>
</reference>
<keyword evidence="5" id="KW-0539">Nucleus</keyword>
<dbReference type="EMBL" id="JASEJX010000011">
    <property type="protein sequence ID" value="KAK4520439.1"/>
    <property type="molecule type" value="Genomic_DNA"/>
</dbReference>
<dbReference type="PANTHER" id="PTHR12434:SF6">
    <property type="entry name" value="MEDIATOR OF RNA POLYMERASE II TRANSCRIPTION SUBUNIT 22"/>
    <property type="match status" value="1"/>
</dbReference>
<protein>
    <submittedName>
        <fullName evidence="6">General negative regulator of transcription subunit 5</fullName>
    </submittedName>
</protein>
<evidence type="ECO:0000256" key="3">
    <source>
        <dbReference type="ARBA" id="ARBA00023015"/>
    </source>
</evidence>
<evidence type="ECO:0000256" key="1">
    <source>
        <dbReference type="ARBA" id="ARBA00004123"/>
    </source>
</evidence>
<evidence type="ECO:0000313" key="6">
    <source>
        <dbReference type="EMBL" id="KAK4520439.1"/>
    </source>
</evidence>
<proteinExistence type="inferred from homology"/>
<evidence type="ECO:0000313" key="7">
    <source>
        <dbReference type="Proteomes" id="UP001304243"/>
    </source>
</evidence>
<dbReference type="GO" id="GO:0006357">
    <property type="term" value="P:regulation of transcription by RNA polymerase II"/>
    <property type="evidence" value="ECO:0007669"/>
    <property type="project" value="InterPro"/>
</dbReference>
<organism evidence="6 7">
    <name type="scientific">Mucor velutinosus</name>
    <dbReference type="NCBI Taxonomy" id="708070"/>
    <lineage>
        <taxon>Eukaryota</taxon>
        <taxon>Fungi</taxon>
        <taxon>Fungi incertae sedis</taxon>
        <taxon>Mucoromycota</taxon>
        <taxon>Mucoromycotina</taxon>
        <taxon>Mucoromycetes</taxon>
        <taxon>Mucorales</taxon>
        <taxon>Mucorineae</taxon>
        <taxon>Mucoraceae</taxon>
        <taxon>Mucor</taxon>
    </lineage>
</organism>
<comment type="caution">
    <text evidence="6">The sequence shown here is derived from an EMBL/GenBank/DDBJ whole genome shotgun (WGS) entry which is preliminary data.</text>
</comment>
<evidence type="ECO:0000256" key="2">
    <source>
        <dbReference type="ARBA" id="ARBA00005942"/>
    </source>
</evidence>
<name>A0AAN7DPK6_9FUNG</name>
<accession>A0AAN7DPK6</accession>
<gene>
    <name evidence="6" type="primary">NOT5_2</name>
    <name evidence="6" type="ORF">ATC70_008574</name>
</gene>
<keyword evidence="7" id="KW-1185">Reference proteome</keyword>
<sequence>MATLPQFSTSQTGPKPVLVQIEDQYNKRIDDDIGKLVDCFTDIVKVGENKDKDKFKVAQEGYQIESQSAQIVRSCESLLSLIGELKQNLLLNDTKTLTTLRQTRSEKLIENTTAIKDRMQLMKKELAETVYDLETVFYRSLTDV</sequence>
<dbReference type="AlphaFoldDB" id="A0AAN7DPK6"/>
<dbReference type="GeneID" id="89952260"/>
<dbReference type="Pfam" id="PF06179">
    <property type="entry name" value="Med22"/>
    <property type="match status" value="1"/>
</dbReference>
<comment type="similarity">
    <text evidence="2">Belongs to the Mediator complex subunit 22 family.</text>
</comment>
<dbReference type="GO" id="GO:0003712">
    <property type="term" value="F:transcription coregulator activity"/>
    <property type="evidence" value="ECO:0007669"/>
    <property type="project" value="InterPro"/>
</dbReference>
<keyword evidence="3" id="KW-0805">Transcription regulation</keyword>
<dbReference type="InterPro" id="IPR009332">
    <property type="entry name" value="Med22"/>
</dbReference>
<evidence type="ECO:0000256" key="4">
    <source>
        <dbReference type="ARBA" id="ARBA00023163"/>
    </source>
</evidence>
<keyword evidence="4" id="KW-0804">Transcription</keyword>